<proteinExistence type="predicted"/>
<protein>
    <submittedName>
        <fullName evidence="1">Uncharacterized protein</fullName>
    </submittedName>
</protein>
<sequence length="205" mass="22974">MEHISIYPSRTTVPEMEDDFTPLVAKGLTYQVGEAIRHARYRSDMGTNLPLVPEASLRGVVEQYQDFYLAALQSIAGTHLVKPPEDKPLPVRYTWAPPMQYGFAVTVGRMYEGSAVAARRTNRLRKYGLITTKGHSRTYEVNFLAVHPHVAEAFVIGLRHAATLCEVEFPYTLLNSYIEASHRSAEAKCAELGATLHDKFYPGVF</sequence>
<accession>A0A8S5UVL0</accession>
<evidence type="ECO:0000313" key="1">
    <source>
        <dbReference type="EMBL" id="DAF98520.1"/>
    </source>
</evidence>
<dbReference type="EMBL" id="BK016149">
    <property type="protein sequence ID" value="DAF98520.1"/>
    <property type="molecule type" value="Genomic_DNA"/>
</dbReference>
<organism evidence="1">
    <name type="scientific">Siphoviridae sp. ctLKg7</name>
    <dbReference type="NCBI Taxonomy" id="2825452"/>
    <lineage>
        <taxon>Viruses</taxon>
        <taxon>Duplodnaviria</taxon>
        <taxon>Heunggongvirae</taxon>
        <taxon>Uroviricota</taxon>
        <taxon>Caudoviricetes</taxon>
    </lineage>
</organism>
<reference evidence="1" key="1">
    <citation type="journal article" date="2021" name="Proc. Natl. Acad. Sci. U.S.A.">
        <title>A Catalog of Tens of Thousands of Viruses from Human Metagenomes Reveals Hidden Associations with Chronic Diseases.</title>
        <authorList>
            <person name="Tisza M.J."/>
            <person name="Buck C.B."/>
        </authorList>
    </citation>
    <scope>NUCLEOTIDE SEQUENCE</scope>
    <source>
        <strain evidence="1">CtLKg7</strain>
    </source>
</reference>
<name>A0A8S5UVL0_9CAUD</name>